<name>L1IDJ5_GUITC</name>
<evidence type="ECO:0000256" key="1">
    <source>
        <dbReference type="SAM" id="Phobius"/>
    </source>
</evidence>
<dbReference type="EnsemblProtists" id="EKX34321">
    <property type="protein sequence ID" value="EKX34321"/>
    <property type="gene ID" value="GUITHDRAFT_147299"/>
</dbReference>
<gene>
    <name evidence="2" type="ORF">GUITHDRAFT_147299</name>
</gene>
<dbReference type="AlphaFoldDB" id="L1IDJ5"/>
<dbReference type="Proteomes" id="UP000011087">
    <property type="component" value="Unassembled WGS sequence"/>
</dbReference>
<organism evidence="2">
    <name type="scientific">Guillardia theta (strain CCMP2712)</name>
    <name type="common">Cryptophyte</name>
    <dbReference type="NCBI Taxonomy" id="905079"/>
    <lineage>
        <taxon>Eukaryota</taxon>
        <taxon>Cryptophyceae</taxon>
        <taxon>Pyrenomonadales</taxon>
        <taxon>Geminigeraceae</taxon>
        <taxon>Guillardia</taxon>
    </lineage>
</organism>
<reference evidence="3" key="3">
    <citation type="submission" date="2015-06" db="UniProtKB">
        <authorList>
            <consortium name="EnsemblProtists"/>
        </authorList>
    </citation>
    <scope>IDENTIFICATION</scope>
</reference>
<proteinExistence type="predicted"/>
<sequence length="526" mass="57954">MLDWKKDERLRGLETRAATPFQDWELNDLSYHWTMPCTRVLNARPIPCGVLQRGRYTGYATEMGVDCPAVCDSGFTLEFVTEQIEVEYWEPGTQPGSVTKGFFQFNRSHCRPCVDSGVQIVNGSFNDGVFSQDCVFTCNTGFVPVFSSDYLCPTGVVHVPPYQCHFCPLIQCQAGEFQVDCPPDAYCVPCPAIPNGSHMEYYLPGGYQDPASCPKRCMPQYWRPDAASNCTACTTEVALACNYTVEFMRPCEEFRDAACVACSDSCDPGFYLSANCSRYSNIACEPCASAVPLNSRYIRGCTYECLPDYVPHNASYCGYCDPYRLCGVGYYVDDCNLANAFTGCSPCKNGLAVNTTVVYLTAGDAYSPYSCSWKCPDGMVLGRNASGAVDCVILPPAVAATKEQLSTPPPYCSPGTYRASTLECLPCQVNIPNEFAIFTDACRWVCVGGRIAVLDPVQGRLTCMAYEDYISIMQNTRRVLIQNPLNDTYQDHTLGNGERDLLYVSLAFVTVVVVVGTLNYFCGALR</sequence>
<accession>L1IDJ5</accession>
<dbReference type="KEGG" id="gtt:GUITHDRAFT_147299"/>
<reference evidence="2 4" key="1">
    <citation type="journal article" date="2012" name="Nature">
        <title>Algal genomes reveal evolutionary mosaicism and the fate of nucleomorphs.</title>
        <authorList>
            <consortium name="DOE Joint Genome Institute"/>
            <person name="Curtis B.A."/>
            <person name="Tanifuji G."/>
            <person name="Burki F."/>
            <person name="Gruber A."/>
            <person name="Irimia M."/>
            <person name="Maruyama S."/>
            <person name="Arias M.C."/>
            <person name="Ball S.G."/>
            <person name="Gile G.H."/>
            <person name="Hirakawa Y."/>
            <person name="Hopkins J.F."/>
            <person name="Kuo A."/>
            <person name="Rensing S.A."/>
            <person name="Schmutz J."/>
            <person name="Symeonidi A."/>
            <person name="Elias M."/>
            <person name="Eveleigh R.J."/>
            <person name="Herman E.K."/>
            <person name="Klute M.J."/>
            <person name="Nakayama T."/>
            <person name="Obornik M."/>
            <person name="Reyes-Prieto A."/>
            <person name="Armbrust E.V."/>
            <person name="Aves S.J."/>
            <person name="Beiko R.G."/>
            <person name="Coutinho P."/>
            <person name="Dacks J.B."/>
            <person name="Durnford D.G."/>
            <person name="Fast N.M."/>
            <person name="Green B.R."/>
            <person name="Grisdale C.J."/>
            <person name="Hempel F."/>
            <person name="Henrissat B."/>
            <person name="Hoppner M.P."/>
            <person name="Ishida K."/>
            <person name="Kim E."/>
            <person name="Koreny L."/>
            <person name="Kroth P.G."/>
            <person name="Liu Y."/>
            <person name="Malik S.B."/>
            <person name="Maier U.G."/>
            <person name="McRose D."/>
            <person name="Mock T."/>
            <person name="Neilson J.A."/>
            <person name="Onodera N.T."/>
            <person name="Poole A.M."/>
            <person name="Pritham E.J."/>
            <person name="Richards T.A."/>
            <person name="Rocap G."/>
            <person name="Roy S.W."/>
            <person name="Sarai C."/>
            <person name="Schaack S."/>
            <person name="Shirato S."/>
            <person name="Slamovits C.H."/>
            <person name="Spencer D.F."/>
            <person name="Suzuki S."/>
            <person name="Worden A.Z."/>
            <person name="Zauner S."/>
            <person name="Barry K."/>
            <person name="Bell C."/>
            <person name="Bharti A.K."/>
            <person name="Crow J.A."/>
            <person name="Grimwood J."/>
            <person name="Kramer R."/>
            <person name="Lindquist E."/>
            <person name="Lucas S."/>
            <person name="Salamov A."/>
            <person name="McFadden G.I."/>
            <person name="Lane C.E."/>
            <person name="Keeling P.J."/>
            <person name="Gray M.W."/>
            <person name="Grigoriev I.V."/>
            <person name="Archibald J.M."/>
        </authorList>
    </citation>
    <scope>NUCLEOTIDE SEQUENCE</scope>
    <source>
        <strain evidence="2 4">CCMP2712</strain>
    </source>
</reference>
<keyword evidence="4" id="KW-1185">Reference proteome</keyword>
<evidence type="ECO:0000313" key="3">
    <source>
        <dbReference type="EnsemblProtists" id="EKX34321"/>
    </source>
</evidence>
<dbReference type="HOGENOM" id="CLU_518238_0_0_1"/>
<keyword evidence="1" id="KW-1133">Transmembrane helix</keyword>
<evidence type="ECO:0000313" key="4">
    <source>
        <dbReference type="Proteomes" id="UP000011087"/>
    </source>
</evidence>
<dbReference type="RefSeq" id="XP_005821301.1">
    <property type="nucleotide sequence ID" value="XM_005821244.1"/>
</dbReference>
<dbReference type="EMBL" id="JH993112">
    <property type="protein sequence ID" value="EKX34321.1"/>
    <property type="molecule type" value="Genomic_DNA"/>
</dbReference>
<reference evidence="4" key="2">
    <citation type="submission" date="2012-11" db="EMBL/GenBank/DDBJ databases">
        <authorList>
            <person name="Kuo A."/>
            <person name="Curtis B.A."/>
            <person name="Tanifuji G."/>
            <person name="Burki F."/>
            <person name="Gruber A."/>
            <person name="Irimia M."/>
            <person name="Maruyama S."/>
            <person name="Arias M.C."/>
            <person name="Ball S.G."/>
            <person name="Gile G.H."/>
            <person name="Hirakawa Y."/>
            <person name="Hopkins J.F."/>
            <person name="Rensing S.A."/>
            <person name="Schmutz J."/>
            <person name="Symeonidi A."/>
            <person name="Elias M."/>
            <person name="Eveleigh R.J."/>
            <person name="Herman E.K."/>
            <person name="Klute M.J."/>
            <person name="Nakayama T."/>
            <person name="Obornik M."/>
            <person name="Reyes-Prieto A."/>
            <person name="Armbrust E.V."/>
            <person name="Aves S.J."/>
            <person name="Beiko R.G."/>
            <person name="Coutinho P."/>
            <person name="Dacks J.B."/>
            <person name="Durnford D.G."/>
            <person name="Fast N.M."/>
            <person name="Green B.R."/>
            <person name="Grisdale C."/>
            <person name="Hempe F."/>
            <person name="Henrissat B."/>
            <person name="Hoppner M.P."/>
            <person name="Ishida K.-I."/>
            <person name="Kim E."/>
            <person name="Koreny L."/>
            <person name="Kroth P.G."/>
            <person name="Liu Y."/>
            <person name="Malik S.-B."/>
            <person name="Maier U.G."/>
            <person name="McRose D."/>
            <person name="Mock T."/>
            <person name="Neilson J.A."/>
            <person name="Onodera N.T."/>
            <person name="Poole A.M."/>
            <person name="Pritham E.J."/>
            <person name="Richards T.A."/>
            <person name="Rocap G."/>
            <person name="Roy S.W."/>
            <person name="Sarai C."/>
            <person name="Schaack S."/>
            <person name="Shirato S."/>
            <person name="Slamovits C.H."/>
            <person name="Spencer D.F."/>
            <person name="Suzuki S."/>
            <person name="Worden A.Z."/>
            <person name="Zauner S."/>
            <person name="Barry K."/>
            <person name="Bell C."/>
            <person name="Bharti A.K."/>
            <person name="Crow J.A."/>
            <person name="Grimwood J."/>
            <person name="Kramer R."/>
            <person name="Lindquist E."/>
            <person name="Lucas S."/>
            <person name="Salamov A."/>
            <person name="McFadden G.I."/>
            <person name="Lane C.E."/>
            <person name="Keeling P.J."/>
            <person name="Gray M.W."/>
            <person name="Grigoriev I.V."/>
            <person name="Archibald J.M."/>
        </authorList>
    </citation>
    <scope>NUCLEOTIDE SEQUENCE</scope>
    <source>
        <strain evidence="4">CCMP2712</strain>
    </source>
</reference>
<dbReference type="Gene3D" id="2.10.50.10">
    <property type="entry name" value="Tumor Necrosis Factor Receptor, subunit A, domain 2"/>
    <property type="match status" value="1"/>
</dbReference>
<dbReference type="PaxDb" id="55529-EKX34321"/>
<keyword evidence="1" id="KW-0812">Transmembrane</keyword>
<dbReference type="GeneID" id="17291072"/>
<evidence type="ECO:0000313" key="2">
    <source>
        <dbReference type="EMBL" id="EKX34321.1"/>
    </source>
</evidence>
<feature type="transmembrane region" description="Helical" evidence="1">
    <location>
        <begin position="501"/>
        <end position="522"/>
    </location>
</feature>
<protein>
    <submittedName>
        <fullName evidence="2 3">Uncharacterized protein</fullName>
    </submittedName>
</protein>
<keyword evidence="1" id="KW-0472">Membrane</keyword>